<comment type="caution">
    <text evidence="2">The sequence shown here is derived from an EMBL/GenBank/DDBJ whole genome shotgun (WGS) entry which is preliminary data.</text>
</comment>
<evidence type="ECO:0000313" key="3">
    <source>
        <dbReference type="Proteomes" id="UP001633002"/>
    </source>
</evidence>
<sequence length="155" mass="16503">MSLTGNIPTGGLSSPIENPAPTAAEEQGDRQVRQNQGRNRYGNMQWDYQATVAMIEFKISEWDSFEATSNHRGAVVISDAKWKIIKGGLLARGISESSLASSRSQAESSVQLDGDTSSCQADHSGQPADGTHVPLDALGVSAVRGKKLCISSTRL</sequence>
<evidence type="ECO:0000313" key="2">
    <source>
        <dbReference type="EMBL" id="KAL3685644.1"/>
    </source>
</evidence>
<proteinExistence type="predicted"/>
<feature type="compositionally biased region" description="Low complexity" evidence="1">
    <location>
        <begin position="100"/>
        <end position="112"/>
    </location>
</feature>
<dbReference type="EMBL" id="JBJQOH010000006">
    <property type="protein sequence ID" value="KAL3685644.1"/>
    <property type="molecule type" value="Genomic_DNA"/>
</dbReference>
<dbReference type="Proteomes" id="UP001633002">
    <property type="component" value="Unassembled WGS sequence"/>
</dbReference>
<evidence type="ECO:0000256" key="1">
    <source>
        <dbReference type="SAM" id="MobiDB-lite"/>
    </source>
</evidence>
<accession>A0ABD3H658</accession>
<keyword evidence="3" id="KW-1185">Reference proteome</keyword>
<gene>
    <name evidence="2" type="ORF">R1sor_003666</name>
</gene>
<feature type="compositionally biased region" description="Polar residues" evidence="1">
    <location>
        <begin position="114"/>
        <end position="123"/>
    </location>
</feature>
<feature type="compositionally biased region" description="Polar residues" evidence="1">
    <location>
        <begin position="1"/>
        <end position="16"/>
    </location>
</feature>
<feature type="region of interest" description="Disordered" evidence="1">
    <location>
        <begin position="1"/>
        <end position="39"/>
    </location>
</feature>
<feature type="region of interest" description="Disordered" evidence="1">
    <location>
        <begin position="100"/>
        <end position="133"/>
    </location>
</feature>
<name>A0ABD3H658_9MARC</name>
<protein>
    <submittedName>
        <fullName evidence="2">Uncharacterized protein</fullName>
    </submittedName>
</protein>
<dbReference type="AlphaFoldDB" id="A0ABD3H658"/>
<organism evidence="2 3">
    <name type="scientific">Riccia sorocarpa</name>
    <dbReference type="NCBI Taxonomy" id="122646"/>
    <lineage>
        <taxon>Eukaryota</taxon>
        <taxon>Viridiplantae</taxon>
        <taxon>Streptophyta</taxon>
        <taxon>Embryophyta</taxon>
        <taxon>Marchantiophyta</taxon>
        <taxon>Marchantiopsida</taxon>
        <taxon>Marchantiidae</taxon>
        <taxon>Marchantiales</taxon>
        <taxon>Ricciaceae</taxon>
        <taxon>Riccia</taxon>
    </lineage>
</organism>
<reference evidence="2 3" key="1">
    <citation type="submission" date="2024-09" db="EMBL/GenBank/DDBJ databases">
        <title>Chromosome-scale assembly of Riccia sorocarpa.</title>
        <authorList>
            <person name="Paukszto L."/>
        </authorList>
    </citation>
    <scope>NUCLEOTIDE SEQUENCE [LARGE SCALE GENOMIC DNA]</scope>
    <source>
        <strain evidence="2">LP-2024</strain>
        <tissue evidence="2">Aerial parts of the thallus</tissue>
    </source>
</reference>